<feature type="region of interest" description="Disordered" evidence="1">
    <location>
        <begin position="370"/>
        <end position="392"/>
    </location>
</feature>
<evidence type="ECO:0000256" key="1">
    <source>
        <dbReference type="SAM" id="MobiDB-lite"/>
    </source>
</evidence>
<dbReference type="EMBL" id="QGNW01000271">
    <property type="protein sequence ID" value="RVW80030.1"/>
    <property type="molecule type" value="Genomic_DNA"/>
</dbReference>
<evidence type="ECO:0000313" key="2">
    <source>
        <dbReference type="EMBL" id="RVW80030.1"/>
    </source>
</evidence>
<proteinExistence type="predicted"/>
<organism evidence="2 3">
    <name type="scientific">Vitis vinifera</name>
    <name type="common">Grape</name>
    <dbReference type="NCBI Taxonomy" id="29760"/>
    <lineage>
        <taxon>Eukaryota</taxon>
        <taxon>Viridiplantae</taxon>
        <taxon>Streptophyta</taxon>
        <taxon>Embryophyta</taxon>
        <taxon>Tracheophyta</taxon>
        <taxon>Spermatophyta</taxon>
        <taxon>Magnoliopsida</taxon>
        <taxon>eudicotyledons</taxon>
        <taxon>Gunneridae</taxon>
        <taxon>Pentapetalae</taxon>
        <taxon>rosids</taxon>
        <taxon>Vitales</taxon>
        <taxon>Vitaceae</taxon>
        <taxon>Viteae</taxon>
        <taxon>Vitis</taxon>
    </lineage>
</organism>
<dbReference type="InterPro" id="IPR043502">
    <property type="entry name" value="DNA/RNA_pol_sf"/>
</dbReference>
<dbReference type="Proteomes" id="UP000288805">
    <property type="component" value="Unassembled WGS sequence"/>
</dbReference>
<feature type="compositionally biased region" description="Low complexity" evidence="1">
    <location>
        <begin position="379"/>
        <end position="388"/>
    </location>
</feature>
<dbReference type="AlphaFoldDB" id="A0A438H630"/>
<evidence type="ECO:0000313" key="3">
    <source>
        <dbReference type="Proteomes" id="UP000288805"/>
    </source>
</evidence>
<dbReference type="SUPFAM" id="SSF56672">
    <property type="entry name" value="DNA/RNA polymerases"/>
    <property type="match status" value="1"/>
</dbReference>
<dbReference type="PANTHER" id="PTHR48475">
    <property type="entry name" value="RIBONUCLEASE H"/>
    <property type="match status" value="1"/>
</dbReference>
<name>A0A438H630_VITVI</name>
<protein>
    <recommendedName>
        <fullName evidence="4">Reverse transcriptase/retrotransposon-derived protein RNase H-like domain-containing protein</fullName>
    </recommendedName>
</protein>
<evidence type="ECO:0008006" key="4">
    <source>
        <dbReference type="Google" id="ProtNLM"/>
    </source>
</evidence>
<reference evidence="2 3" key="1">
    <citation type="journal article" date="2018" name="PLoS Genet.">
        <title>Population sequencing reveals clonal diversity and ancestral inbreeding in the grapevine cultivar Chardonnay.</title>
        <authorList>
            <person name="Roach M.J."/>
            <person name="Johnson D.L."/>
            <person name="Bohlmann J."/>
            <person name="van Vuuren H.J."/>
            <person name="Jones S.J."/>
            <person name="Pretorius I.S."/>
            <person name="Schmidt S.A."/>
            <person name="Borneman A.R."/>
        </authorList>
    </citation>
    <scope>NUCLEOTIDE SEQUENCE [LARGE SCALE GENOMIC DNA]</scope>
    <source>
        <strain evidence="3">cv. Chardonnay</strain>
        <tissue evidence="2">Leaf</tissue>
    </source>
</reference>
<sequence>MDFIELDDHIHVLSWNDSELEPILVDESYEVDGVISYPQAFAPFRLASSSICSSRQWLYPEHCPLATTVALGFEPSDFESSFQTVRACDSTHREVLGTLTLDLQRGLVTFPTLFQVLRIPTSFNLLLGRPWIHRVGAIPSPVHQKVKFIHEGKVITIQSSRDTYSTSDPMLEISHDDNDLFFTGFTFDEIHIVEHGSKEFIAPVDHDTLFGLGFVPIKANYRYMTFLHKEKLKVRLLHVPFDYPVHSYRISLVDYFPETTSPLNLFGVLAIEMVEDVHLILASGLLTIVAHGDDVFEGVISLIVVESKHVDPPLYFNVLSRFVSHSNDVLALSSYMDMGLFEYLSVSCDITLSTPHSPTSQIFDIDDEISQHDSDKDSSSTSNPSPTDQKVSPIIGDTEIVDFFRLRLNPKKCTFGVTSGKLLRYMVSETGIECQHAFERIREYLLSPPVLVPPTLDHLASLPISNGRTIDDDFPNEDITIVTSLSGWCTYFDGAANHSGYRIVGKFDDLRYTHLPRAQNQFVDALATLASMINILVDTVVHPLLSESRSVPIYYCLIYEAELDDGLPWYHGIYQFLRFITYPEVSTTKDKRALR</sequence>
<accession>A0A438H630</accession>
<comment type="caution">
    <text evidence="2">The sequence shown here is derived from an EMBL/GenBank/DDBJ whole genome shotgun (WGS) entry which is preliminary data.</text>
</comment>
<dbReference type="PANTHER" id="PTHR48475:SF1">
    <property type="entry name" value="RNASE H TYPE-1 DOMAIN-CONTAINING PROTEIN"/>
    <property type="match status" value="1"/>
</dbReference>
<gene>
    <name evidence="2" type="ORF">CK203_055827</name>
</gene>